<proteinExistence type="predicted"/>
<reference evidence="1" key="1">
    <citation type="submission" date="2023-02" db="EMBL/GenBank/DDBJ databases">
        <title>Detection, antimicrobial susceptibility and genomic characterization of NDM-producing species of Morganellaceae, Yersiniaceae, and Enterobacteriaceae other than Klebsiella.</title>
        <authorList>
            <person name="Camargo C.H."/>
            <person name="Sacchi C.T."/>
            <person name="Campos K.R."/>
        </authorList>
    </citation>
    <scope>NUCLEOTIDE SEQUENCE</scope>
    <source>
        <strain evidence="1">1189_21</strain>
    </source>
</reference>
<name>A0AAE4FI54_MORMO</name>
<organism evidence="1 2">
    <name type="scientific">Morganella morganii</name>
    <name type="common">Proteus morganii</name>
    <dbReference type="NCBI Taxonomy" id="582"/>
    <lineage>
        <taxon>Bacteria</taxon>
        <taxon>Pseudomonadati</taxon>
        <taxon>Pseudomonadota</taxon>
        <taxon>Gammaproteobacteria</taxon>
        <taxon>Enterobacterales</taxon>
        <taxon>Morganellaceae</taxon>
        <taxon>Morganella</taxon>
    </lineage>
</organism>
<dbReference type="Proteomes" id="UP001182247">
    <property type="component" value="Unassembled WGS sequence"/>
</dbReference>
<dbReference type="RefSeq" id="WP_232467334.1">
    <property type="nucleotide sequence ID" value="NZ_CP149991.1"/>
</dbReference>
<dbReference type="AlphaFoldDB" id="A0AAE4FI54"/>
<gene>
    <name evidence="1" type="ORF">OSC06_21875</name>
</gene>
<evidence type="ECO:0000313" key="2">
    <source>
        <dbReference type="Proteomes" id="UP001182247"/>
    </source>
</evidence>
<comment type="caution">
    <text evidence="1">The sequence shown here is derived from an EMBL/GenBank/DDBJ whole genome shotgun (WGS) entry which is preliminary data.</text>
</comment>
<evidence type="ECO:0000313" key="1">
    <source>
        <dbReference type="EMBL" id="MDS0900587.1"/>
    </source>
</evidence>
<sequence length="145" mass="16839">MTLFNLIYGIARGLFFVADHVCRYSRGWEWLMWLVEEARTLRNVEADLKLAERYAGEQNRPHSVSLMQCTLYDAGFAYGRLLLWQADGLMRPWPAYLLRRLPDIGQRIDAAVWQKGCEAGQDETVTEWMAMEMADEYLIGIELSN</sequence>
<dbReference type="EMBL" id="JAPKIY010000090">
    <property type="protein sequence ID" value="MDS0900587.1"/>
    <property type="molecule type" value="Genomic_DNA"/>
</dbReference>
<accession>A0AAE4FI54</accession>
<protein>
    <submittedName>
        <fullName evidence="1">Uncharacterized protein</fullName>
    </submittedName>
</protein>